<organism evidence="13 14">
    <name type="scientific">Leishmania orientalis</name>
    <dbReference type="NCBI Taxonomy" id="2249476"/>
    <lineage>
        <taxon>Eukaryota</taxon>
        <taxon>Discoba</taxon>
        <taxon>Euglenozoa</taxon>
        <taxon>Kinetoplastea</taxon>
        <taxon>Metakinetoplastina</taxon>
        <taxon>Trypanosomatida</taxon>
        <taxon>Trypanosomatidae</taxon>
        <taxon>Leishmaniinae</taxon>
        <taxon>Leishmania</taxon>
    </lineage>
</organism>
<name>A0A836H6C8_9TRYP</name>
<dbReference type="InterPro" id="IPR002305">
    <property type="entry name" value="aa-tRNA-synth_Ic"/>
</dbReference>
<evidence type="ECO:0000256" key="6">
    <source>
        <dbReference type="ARBA" id="ARBA00022917"/>
    </source>
</evidence>
<reference evidence="14" key="1">
    <citation type="journal article" date="2021" name="Microbiol. Resour. Announc.">
        <title>LGAAP: Leishmaniinae Genome Assembly and Annotation Pipeline.</title>
        <authorList>
            <person name="Almutairi H."/>
            <person name="Urbaniak M.D."/>
            <person name="Bates M.D."/>
            <person name="Jariyapan N."/>
            <person name="Kwakye-Nuako G."/>
            <person name="Thomaz-Soccol V."/>
            <person name="Al-Salem W.S."/>
            <person name="Dillon R.J."/>
            <person name="Bates P.A."/>
            <person name="Gatherer D."/>
        </authorList>
    </citation>
    <scope>NUCLEOTIDE SEQUENCE [LARGE SCALE GENOMIC DNA]</scope>
</reference>
<keyword evidence="14" id="KW-1185">Reference proteome</keyword>
<feature type="compositionally biased region" description="Low complexity" evidence="11">
    <location>
        <begin position="109"/>
        <end position="142"/>
    </location>
</feature>
<dbReference type="PANTHER" id="PTHR10055:SF8">
    <property type="entry name" value="TRYPTOPHAN--TRNA LIGASE"/>
    <property type="match status" value="1"/>
</dbReference>
<dbReference type="EMBL" id="JAFHLR010000023">
    <property type="protein sequence ID" value="KAG5478410.1"/>
    <property type="molecule type" value="Genomic_DNA"/>
</dbReference>
<dbReference type="InterPro" id="IPR002306">
    <property type="entry name" value="Trp-tRNA-ligase"/>
</dbReference>
<dbReference type="Gene3D" id="1.10.240.10">
    <property type="entry name" value="Tyrosyl-Transfer RNA Synthetase"/>
    <property type="match status" value="1"/>
</dbReference>
<proteinExistence type="inferred from homology"/>
<dbReference type="RefSeq" id="XP_067063071.1">
    <property type="nucleotide sequence ID" value="XM_067206624.1"/>
</dbReference>
<evidence type="ECO:0000256" key="1">
    <source>
        <dbReference type="ARBA" id="ARBA00005594"/>
    </source>
</evidence>
<accession>A0A836H6C8</accession>
<reference evidence="14" key="2">
    <citation type="journal article" date="2021" name="Sci. Data">
        <title>Chromosome-scale genome sequencing, assembly and annotation of six genomes from subfamily Leishmaniinae.</title>
        <authorList>
            <person name="Almutairi H."/>
            <person name="Urbaniak M.D."/>
            <person name="Bates M.D."/>
            <person name="Jariyapan N."/>
            <person name="Kwakye-Nuako G."/>
            <person name="Thomaz Soccol V."/>
            <person name="Al-Salem W.S."/>
            <person name="Dillon R.J."/>
            <person name="Bates P.A."/>
            <person name="Gatherer D."/>
        </authorList>
    </citation>
    <scope>NUCLEOTIDE SEQUENCE [LARGE SCALE GENOMIC DNA]</scope>
</reference>
<evidence type="ECO:0000256" key="9">
    <source>
        <dbReference type="ARBA" id="ARBA00049929"/>
    </source>
</evidence>
<keyword evidence="3 10" id="KW-0436">Ligase</keyword>
<keyword evidence="12" id="KW-0732">Signal</keyword>
<comment type="caution">
    <text evidence="13">The sequence shown here is derived from an EMBL/GenBank/DDBJ whole genome shotgun (WGS) entry which is preliminary data.</text>
</comment>
<dbReference type="PROSITE" id="PS00178">
    <property type="entry name" value="AA_TRNA_LIGASE_I"/>
    <property type="match status" value="1"/>
</dbReference>
<dbReference type="Pfam" id="PF00579">
    <property type="entry name" value="tRNA-synt_1b"/>
    <property type="match status" value="1"/>
</dbReference>
<dbReference type="Proteomes" id="UP000674143">
    <property type="component" value="Unassembled WGS sequence"/>
</dbReference>
<feature type="compositionally biased region" description="Basic and acidic residues" evidence="11">
    <location>
        <begin position="30"/>
        <end position="43"/>
    </location>
</feature>
<evidence type="ECO:0000256" key="3">
    <source>
        <dbReference type="ARBA" id="ARBA00022598"/>
    </source>
</evidence>
<dbReference type="GO" id="GO:0004830">
    <property type="term" value="F:tryptophan-tRNA ligase activity"/>
    <property type="evidence" value="ECO:0007669"/>
    <property type="project" value="UniProtKB-EC"/>
</dbReference>
<dbReference type="KEGG" id="loi:92360558"/>
<evidence type="ECO:0000256" key="10">
    <source>
        <dbReference type="RuleBase" id="RU363036"/>
    </source>
</evidence>
<dbReference type="EC" id="6.1.1.2" evidence="2"/>
<evidence type="ECO:0000313" key="14">
    <source>
        <dbReference type="Proteomes" id="UP000674143"/>
    </source>
</evidence>
<feature type="region of interest" description="Disordered" evidence="11">
    <location>
        <begin position="102"/>
        <end position="142"/>
    </location>
</feature>
<comment type="similarity">
    <text evidence="1 10">Belongs to the class-I aminoacyl-tRNA synthetase family.</text>
</comment>
<gene>
    <name evidence="13" type="ORF">LSCM4_04642</name>
</gene>
<dbReference type="FunFam" id="1.10.240.10:FF:000007">
    <property type="entry name" value="Tryptophan--tRNA ligase"/>
    <property type="match status" value="1"/>
</dbReference>
<feature type="chain" id="PRO_5032319955" description="tryptophan--tRNA ligase" evidence="12">
    <location>
        <begin position="21"/>
        <end position="495"/>
    </location>
</feature>
<sequence>MRRFTCWSWASLAGFRAPAALRTASVQSNRVHDPGEPEKHPGDGDTGAEDVITPWTVTAKGPQGISYNRVLATFKAERVDDAAREHLRGVIAKCHERTACKKTADAERVATSSSTAAPSGSAVAQASASPAAQQQQSPRSSPPLHHFFTRDIVFSHRDLHKALGDIETSLRRGDDSVFLYTGRGPSAGTMHVGHVLPFMLTKYLQDALKLPLVIQLTDDEKFLFRDVPFEGAMAEELIRNNIKDIIAFDFDPRYTFIFRNTHYMGEMYPTVLPLQRSMTGNAVKHTLGITDSDNVGKFAFPATQAAPCFSTAFRRVLRNGGKPMRCLIPCAIDQDPFFVLTRAAALRLKQPPPALLHTKFLPALKGLEHKMSSSSEENGVITLHDTDKQVRKKLRRAFSGGCATLQQMRETGANLEVDVAYQYLQFFCPDDALFADVTQRYRNGTINSGEVKDLAADCIIRDVLQDWRVRRAKVTDDDVVSFCSIRNILRCSVSR</sequence>
<keyword evidence="6 10" id="KW-0648">Protein biosynthesis</keyword>
<dbReference type="GeneID" id="92360558"/>
<dbReference type="PRINTS" id="PR01039">
    <property type="entry name" value="TRNASYNTHTRP"/>
</dbReference>
<evidence type="ECO:0000256" key="8">
    <source>
        <dbReference type="ARBA" id="ARBA00030268"/>
    </source>
</evidence>
<evidence type="ECO:0000256" key="4">
    <source>
        <dbReference type="ARBA" id="ARBA00022741"/>
    </source>
</evidence>
<feature type="signal peptide" evidence="12">
    <location>
        <begin position="1"/>
        <end position="20"/>
    </location>
</feature>
<dbReference type="AlphaFoldDB" id="A0A836H6C8"/>
<keyword evidence="7 10" id="KW-0030">Aminoacyl-tRNA synthetase</keyword>
<evidence type="ECO:0000313" key="13">
    <source>
        <dbReference type="EMBL" id="KAG5478410.1"/>
    </source>
</evidence>
<evidence type="ECO:0000256" key="7">
    <source>
        <dbReference type="ARBA" id="ARBA00023146"/>
    </source>
</evidence>
<dbReference type="GO" id="GO:0006436">
    <property type="term" value="P:tryptophanyl-tRNA aminoacylation"/>
    <property type="evidence" value="ECO:0007669"/>
    <property type="project" value="InterPro"/>
</dbReference>
<evidence type="ECO:0000256" key="12">
    <source>
        <dbReference type="SAM" id="SignalP"/>
    </source>
</evidence>
<dbReference type="InterPro" id="IPR014729">
    <property type="entry name" value="Rossmann-like_a/b/a_fold"/>
</dbReference>
<dbReference type="GO" id="GO:0005524">
    <property type="term" value="F:ATP binding"/>
    <property type="evidence" value="ECO:0007669"/>
    <property type="project" value="UniProtKB-KW"/>
</dbReference>
<keyword evidence="4 10" id="KW-0547">Nucleotide-binding</keyword>
<evidence type="ECO:0000256" key="11">
    <source>
        <dbReference type="SAM" id="MobiDB-lite"/>
    </source>
</evidence>
<protein>
    <recommendedName>
        <fullName evidence="2">tryptophan--tRNA ligase</fullName>
        <ecNumber evidence="2">6.1.1.2</ecNumber>
    </recommendedName>
    <alternativeName>
        <fullName evidence="8">Tryptophanyl-tRNA synthetase</fullName>
    </alternativeName>
</protein>
<dbReference type="PANTHER" id="PTHR10055">
    <property type="entry name" value="TRYPTOPHANYL-TRNA SYNTHETASE"/>
    <property type="match status" value="1"/>
</dbReference>
<dbReference type="SUPFAM" id="SSF52374">
    <property type="entry name" value="Nucleotidylyl transferase"/>
    <property type="match status" value="1"/>
</dbReference>
<dbReference type="NCBIfam" id="TIGR00233">
    <property type="entry name" value="trpS"/>
    <property type="match status" value="1"/>
</dbReference>
<comment type="catalytic activity">
    <reaction evidence="9">
        <text>tRNA(Trp) + L-tryptophan + ATP = L-tryptophyl-tRNA(Trp) + AMP + diphosphate + H(+)</text>
        <dbReference type="Rhea" id="RHEA:24080"/>
        <dbReference type="Rhea" id="RHEA-COMP:9671"/>
        <dbReference type="Rhea" id="RHEA-COMP:9705"/>
        <dbReference type="ChEBI" id="CHEBI:15378"/>
        <dbReference type="ChEBI" id="CHEBI:30616"/>
        <dbReference type="ChEBI" id="CHEBI:33019"/>
        <dbReference type="ChEBI" id="CHEBI:57912"/>
        <dbReference type="ChEBI" id="CHEBI:78442"/>
        <dbReference type="ChEBI" id="CHEBI:78535"/>
        <dbReference type="ChEBI" id="CHEBI:456215"/>
        <dbReference type="EC" id="6.1.1.2"/>
    </reaction>
</comment>
<feature type="region of interest" description="Disordered" evidence="11">
    <location>
        <begin position="26"/>
        <end position="47"/>
    </location>
</feature>
<evidence type="ECO:0000256" key="5">
    <source>
        <dbReference type="ARBA" id="ARBA00022840"/>
    </source>
</evidence>
<evidence type="ECO:0000256" key="2">
    <source>
        <dbReference type="ARBA" id="ARBA00013161"/>
    </source>
</evidence>
<dbReference type="InterPro" id="IPR001412">
    <property type="entry name" value="aa-tRNA-synth_I_CS"/>
</dbReference>
<dbReference type="Gene3D" id="3.40.50.620">
    <property type="entry name" value="HUPs"/>
    <property type="match status" value="1"/>
</dbReference>
<dbReference type="GO" id="GO:0005737">
    <property type="term" value="C:cytoplasm"/>
    <property type="evidence" value="ECO:0007669"/>
    <property type="project" value="TreeGrafter"/>
</dbReference>
<keyword evidence="5 10" id="KW-0067">ATP-binding</keyword>